<evidence type="ECO:0000256" key="7">
    <source>
        <dbReference type="ARBA" id="ARBA00023136"/>
    </source>
</evidence>
<sequence length="684" mass="77483">MLLPVNSVFLKNQVAYEEDAPVKPRLKLTLIAFSIVLIFLLPVRNSDAENELENEQTAAPLPEESEQVFPKRELLFFEEIPIVISATRQEQPITQSPSSISIITAEDIRRSSATTVVDLLRSVPGLDVMRITPSDASVSARGFNEPSNNDMLLLIDGRSAYVDFFGIVVWDDLPIVLEEIDRIEIIRGPGSALYGANAFSGVINIITKSPEQLKGTSVSATAGEFHTRILSVTNANVFDNWSYKLVAGWDEANSFEDSGDNDRRTFRGNVLVNYNFDPTQRIYFSAGGTEGTGNTLTRVAQFERDGLNGFAKLNYDYENWKLQTFYNLIDIDVEADDENERSIMNNVLDFELQHSLSPWEKHMITWGSNYRFNSIISHEIIGDDEEESLFSLFVQDQYAIQDDMTLTAGLRFDSHPLTGVHFSPRASIVYEPWRDHIFRASVARAFRNPSFVESYLNLTFVEPPVTVFSRGDTDLDAEEMTSFEMGYQTRLFDSRLEFKVDTFYNILDEIIEFRKASSPDPTTIHLEFFNAGKAIAYGGEIGLVYRPAAWFSTYCNYSFQELEARSDGVQFQLNEEGERIESSPRHKFNAGLFASSESGWNGAVELNLVSEATFGYLDSAAGFEPVETELDDYSRVDVRIGYRFTKYDVETSLIIQNALNDVHREFPIGERLQRIVLLEVFGRF</sequence>
<organism evidence="14 15">
    <name type="scientific">Abyssobacteria bacterium (strain SURF_5)</name>
    <dbReference type="NCBI Taxonomy" id="2093360"/>
    <lineage>
        <taxon>Bacteria</taxon>
        <taxon>Pseudomonadati</taxon>
        <taxon>Candidatus Hydrogenedentota</taxon>
        <taxon>Candidatus Abyssobacteria</taxon>
    </lineage>
</organism>
<accession>A0A3A4P009</accession>
<comment type="subcellular location">
    <subcellularLocation>
        <location evidence="1 10">Cell outer membrane</location>
        <topology evidence="1 10">Multi-pass membrane protein</topology>
    </subcellularLocation>
</comment>
<dbReference type="PANTHER" id="PTHR30069:SF29">
    <property type="entry name" value="HEMOGLOBIN AND HEMOGLOBIN-HAPTOGLOBIN-BINDING PROTEIN 1-RELATED"/>
    <property type="match status" value="1"/>
</dbReference>
<dbReference type="CDD" id="cd01347">
    <property type="entry name" value="ligand_gated_channel"/>
    <property type="match status" value="1"/>
</dbReference>
<comment type="similarity">
    <text evidence="10 11">Belongs to the TonB-dependent receptor family.</text>
</comment>
<keyword evidence="9 10" id="KW-0998">Cell outer membrane</keyword>
<evidence type="ECO:0000256" key="4">
    <source>
        <dbReference type="ARBA" id="ARBA00022692"/>
    </source>
</evidence>
<evidence type="ECO:0000259" key="13">
    <source>
        <dbReference type="Pfam" id="PF07715"/>
    </source>
</evidence>
<dbReference type="SUPFAM" id="SSF56935">
    <property type="entry name" value="Porins"/>
    <property type="match status" value="1"/>
</dbReference>
<feature type="domain" description="TonB-dependent receptor-like beta-barrel" evidence="12">
    <location>
        <begin position="259"/>
        <end position="648"/>
    </location>
</feature>
<dbReference type="EMBL" id="QZKU01000068">
    <property type="protein sequence ID" value="RJP21334.1"/>
    <property type="molecule type" value="Genomic_DNA"/>
</dbReference>
<protein>
    <submittedName>
        <fullName evidence="14">TonB-dependent receptor</fullName>
    </submittedName>
</protein>
<feature type="domain" description="TonB-dependent receptor plug" evidence="13">
    <location>
        <begin position="94"/>
        <end position="202"/>
    </location>
</feature>
<keyword evidence="6 11" id="KW-0798">TonB box</keyword>
<keyword evidence="2 10" id="KW-0813">Transport</keyword>
<dbReference type="Pfam" id="PF00593">
    <property type="entry name" value="TonB_dep_Rec_b-barrel"/>
    <property type="match status" value="1"/>
</dbReference>
<dbReference type="Gene3D" id="2.40.170.20">
    <property type="entry name" value="TonB-dependent receptor, beta-barrel domain"/>
    <property type="match status" value="1"/>
</dbReference>
<dbReference type="InterPro" id="IPR036942">
    <property type="entry name" value="Beta-barrel_TonB_sf"/>
</dbReference>
<evidence type="ECO:0000313" key="14">
    <source>
        <dbReference type="EMBL" id="RJP21334.1"/>
    </source>
</evidence>
<reference evidence="14 15" key="1">
    <citation type="journal article" date="2017" name="ISME J.">
        <title>Energy and carbon metabolisms in a deep terrestrial subsurface fluid microbial community.</title>
        <authorList>
            <person name="Momper L."/>
            <person name="Jungbluth S.P."/>
            <person name="Lee M.D."/>
            <person name="Amend J.P."/>
        </authorList>
    </citation>
    <scope>NUCLEOTIDE SEQUENCE [LARGE SCALE GENOMIC DNA]</scope>
    <source>
        <strain evidence="14">SURF_5</strain>
    </source>
</reference>
<comment type="caution">
    <text evidence="14">The sequence shown here is derived from an EMBL/GenBank/DDBJ whole genome shotgun (WGS) entry which is preliminary data.</text>
</comment>
<evidence type="ECO:0000256" key="6">
    <source>
        <dbReference type="ARBA" id="ARBA00023077"/>
    </source>
</evidence>
<dbReference type="GO" id="GO:0015344">
    <property type="term" value="F:siderophore uptake transmembrane transporter activity"/>
    <property type="evidence" value="ECO:0007669"/>
    <property type="project" value="TreeGrafter"/>
</dbReference>
<dbReference type="InterPro" id="IPR037066">
    <property type="entry name" value="Plug_dom_sf"/>
</dbReference>
<evidence type="ECO:0000256" key="3">
    <source>
        <dbReference type="ARBA" id="ARBA00022452"/>
    </source>
</evidence>
<dbReference type="GO" id="GO:0044718">
    <property type="term" value="P:siderophore transmembrane transport"/>
    <property type="evidence" value="ECO:0007669"/>
    <property type="project" value="TreeGrafter"/>
</dbReference>
<keyword evidence="7 10" id="KW-0472">Membrane</keyword>
<dbReference type="InterPro" id="IPR039426">
    <property type="entry name" value="TonB-dep_rcpt-like"/>
</dbReference>
<dbReference type="AlphaFoldDB" id="A0A3A4P009"/>
<keyword evidence="3 10" id="KW-1134">Transmembrane beta strand</keyword>
<gene>
    <name evidence="14" type="ORF">C4520_09985</name>
</gene>
<dbReference type="PANTHER" id="PTHR30069">
    <property type="entry name" value="TONB-DEPENDENT OUTER MEMBRANE RECEPTOR"/>
    <property type="match status" value="1"/>
</dbReference>
<dbReference type="PROSITE" id="PS52016">
    <property type="entry name" value="TONB_DEPENDENT_REC_3"/>
    <property type="match status" value="1"/>
</dbReference>
<evidence type="ECO:0000256" key="2">
    <source>
        <dbReference type="ARBA" id="ARBA00022448"/>
    </source>
</evidence>
<dbReference type="InterPro" id="IPR012910">
    <property type="entry name" value="Plug_dom"/>
</dbReference>
<dbReference type="Gene3D" id="2.170.130.10">
    <property type="entry name" value="TonB-dependent receptor, plug domain"/>
    <property type="match status" value="1"/>
</dbReference>
<evidence type="ECO:0000313" key="15">
    <source>
        <dbReference type="Proteomes" id="UP000265882"/>
    </source>
</evidence>
<keyword evidence="5" id="KW-0732">Signal</keyword>
<evidence type="ECO:0000256" key="11">
    <source>
        <dbReference type="RuleBase" id="RU003357"/>
    </source>
</evidence>
<dbReference type="InterPro" id="IPR000531">
    <property type="entry name" value="Beta-barrel_TonB"/>
</dbReference>
<dbReference type="Proteomes" id="UP000265882">
    <property type="component" value="Unassembled WGS sequence"/>
</dbReference>
<evidence type="ECO:0000256" key="10">
    <source>
        <dbReference type="PROSITE-ProRule" id="PRU01360"/>
    </source>
</evidence>
<evidence type="ECO:0000256" key="9">
    <source>
        <dbReference type="ARBA" id="ARBA00023237"/>
    </source>
</evidence>
<name>A0A3A4P009_ABYX5</name>
<evidence type="ECO:0000256" key="5">
    <source>
        <dbReference type="ARBA" id="ARBA00022729"/>
    </source>
</evidence>
<keyword evidence="4 10" id="KW-0812">Transmembrane</keyword>
<proteinExistence type="inferred from homology"/>
<evidence type="ECO:0000259" key="12">
    <source>
        <dbReference type="Pfam" id="PF00593"/>
    </source>
</evidence>
<dbReference type="Pfam" id="PF07715">
    <property type="entry name" value="Plug"/>
    <property type="match status" value="1"/>
</dbReference>
<dbReference type="GO" id="GO:0009279">
    <property type="term" value="C:cell outer membrane"/>
    <property type="evidence" value="ECO:0007669"/>
    <property type="project" value="UniProtKB-SubCell"/>
</dbReference>
<evidence type="ECO:0000256" key="1">
    <source>
        <dbReference type="ARBA" id="ARBA00004571"/>
    </source>
</evidence>
<evidence type="ECO:0000256" key="8">
    <source>
        <dbReference type="ARBA" id="ARBA00023170"/>
    </source>
</evidence>
<keyword evidence="8 14" id="KW-0675">Receptor</keyword>